<evidence type="ECO:0000256" key="6">
    <source>
        <dbReference type="RuleBase" id="RU004466"/>
    </source>
</evidence>
<dbReference type="AlphaFoldDB" id="A0A7W1XAP6"/>
<keyword evidence="4" id="KW-0479">Metal-binding</keyword>
<dbReference type="GO" id="GO:0004659">
    <property type="term" value="F:prenyltransferase activity"/>
    <property type="evidence" value="ECO:0007669"/>
    <property type="project" value="InterPro"/>
</dbReference>
<dbReference type="PANTHER" id="PTHR12001">
    <property type="entry name" value="GERANYLGERANYL PYROPHOSPHATE SYNTHASE"/>
    <property type="match status" value="1"/>
</dbReference>
<dbReference type="OrthoDB" id="9805316at2"/>
<evidence type="ECO:0000256" key="5">
    <source>
        <dbReference type="ARBA" id="ARBA00022842"/>
    </source>
</evidence>
<evidence type="ECO:0000256" key="2">
    <source>
        <dbReference type="ARBA" id="ARBA00006706"/>
    </source>
</evidence>
<sequence>MNLQEIYLNLKNDLELIEKTLTEAIQTSEQMLYDSSSHLLTAGGKRMRPVFVLLAGHFGRYDIERLTKVAVALELIHMATLVHDDVIDDADTRRGRRTVKAEWDNRVAMYTGDYIFARALQKITECRPHEVQAILATAINRMCLGEIDQMADLFSESLSFRRYLRRIKRKTALLMAASCYLGAYVSGAEPRYIRSLQAYGYYVGMAFQLTDDVLDFVGNEKVLGKPAGSDLRQGNVTLPVIYALAKAGTSDKQKITDYLRSGGGEGNLPAILDLIKRLGGIEYTLDLSRRYMKKAMQCLSLLPESHERESLRLIGEFIVSRSY</sequence>
<gene>
    <name evidence="7" type="ORF">H1164_09520</name>
</gene>
<dbReference type="Pfam" id="PF00348">
    <property type="entry name" value="polyprenyl_synt"/>
    <property type="match status" value="1"/>
</dbReference>
<organism evidence="7 8">
    <name type="scientific">Thermoactinomyces daqus</name>
    <dbReference type="NCBI Taxonomy" id="1329516"/>
    <lineage>
        <taxon>Bacteria</taxon>
        <taxon>Bacillati</taxon>
        <taxon>Bacillota</taxon>
        <taxon>Bacilli</taxon>
        <taxon>Bacillales</taxon>
        <taxon>Thermoactinomycetaceae</taxon>
        <taxon>Thermoactinomyces</taxon>
    </lineage>
</organism>
<comment type="caution">
    <text evidence="7">The sequence shown here is derived from an EMBL/GenBank/DDBJ whole genome shotgun (WGS) entry which is preliminary data.</text>
</comment>
<dbReference type="InterPro" id="IPR008949">
    <property type="entry name" value="Isoprenoid_synthase_dom_sf"/>
</dbReference>
<protein>
    <submittedName>
        <fullName evidence="7">Polyprenyl synthetase family protein</fullName>
    </submittedName>
</protein>
<dbReference type="EMBL" id="JACEIP010000012">
    <property type="protein sequence ID" value="MBA4543139.1"/>
    <property type="molecule type" value="Genomic_DNA"/>
</dbReference>
<dbReference type="SFLD" id="SFLDS00005">
    <property type="entry name" value="Isoprenoid_Synthase_Type_I"/>
    <property type="match status" value="1"/>
</dbReference>
<dbReference type="Proteomes" id="UP000530514">
    <property type="component" value="Unassembled WGS sequence"/>
</dbReference>
<dbReference type="PROSITE" id="PS00723">
    <property type="entry name" value="POLYPRENYL_SYNTHASE_1"/>
    <property type="match status" value="1"/>
</dbReference>
<dbReference type="InterPro" id="IPR033749">
    <property type="entry name" value="Polyprenyl_synt_CS"/>
</dbReference>
<evidence type="ECO:0000256" key="1">
    <source>
        <dbReference type="ARBA" id="ARBA00001946"/>
    </source>
</evidence>
<dbReference type="SUPFAM" id="SSF48576">
    <property type="entry name" value="Terpenoid synthases"/>
    <property type="match status" value="1"/>
</dbReference>
<keyword evidence="8" id="KW-1185">Reference proteome</keyword>
<proteinExistence type="inferred from homology"/>
<dbReference type="PANTHER" id="PTHR12001:SF69">
    <property type="entry name" value="ALL TRANS-POLYPRENYL-DIPHOSPHATE SYNTHASE PDSS1"/>
    <property type="match status" value="1"/>
</dbReference>
<keyword evidence="3 6" id="KW-0808">Transferase</keyword>
<reference evidence="7 8" key="1">
    <citation type="submission" date="2020-07" db="EMBL/GenBank/DDBJ databases">
        <authorList>
            <person name="Feng H."/>
        </authorList>
    </citation>
    <scope>NUCLEOTIDE SEQUENCE [LARGE SCALE GENOMIC DNA]</scope>
    <source>
        <strain evidence="8">s-11</strain>
    </source>
</reference>
<evidence type="ECO:0000313" key="7">
    <source>
        <dbReference type="EMBL" id="MBA4543139.1"/>
    </source>
</evidence>
<accession>A0A7W1XAP6</accession>
<evidence type="ECO:0000313" key="8">
    <source>
        <dbReference type="Proteomes" id="UP000530514"/>
    </source>
</evidence>
<dbReference type="Gene3D" id="1.10.600.10">
    <property type="entry name" value="Farnesyl Diphosphate Synthase"/>
    <property type="match status" value="1"/>
</dbReference>
<dbReference type="RefSeq" id="WP_033101429.1">
    <property type="nucleotide sequence ID" value="NZ_JACEIP010000012.1"/>
</dbReference>
<name>A0A7W1XAP6_9BACL</name>
<dbReference type="GO" id="GO:0046872">
    <property type="term" value="F:metal ion binding"/>
    <property type="evidence" value="ECO:0007669"/>
    <property type="project" value="UniProtKB-KW"/>
</dbReference>
<comment type="similarity">
    <text evidence="2 6">Belongs to the FPP/GGPP synthase family.</text>
</comment>
<dbReference type="CDD" id="cd00685">
    <property type="entry name" value="Trans_IPPS_HT"/>
    <property type="match status" value="1"/>
</dbReference>
<evidence type="ECO:0000256" key="4">
    <source>
        <dbReference type="ARBA" id="ARBA00022723"/>
    </source>
</evidence>
<comment type="cofactor">
    <cofactor evidence="1">
        <name>Mg(2+)</name>
        <dbReference type="ChEBI" id="CHEBI:18420"/>
    </cofactor>
</comment>
<evidence type="ECO:0000256" key="3">
    <source>
        <dbReference type="ARBA" id="ARBA00022679"/>
    </source>
</evidence>
<keyword evidence="5" id="KW-0460">Magnesium</keyword>
<dbReference type="InterPro" id="IPR000092">
    <property type="entry name" value="Polyprenyl_synt"/>
</dbReference>
<dbReference type="PROSITE" id="PS00444">
    <property type="entry name" value="POLYPRENYL_SYNTHASE_2"/>
    <property type="match status" value="1"/>
</dbReference>
<dbReference type="SFLD" id="SFLDG01017">
    <property type="entry name" value="Polyprenyl_Transferase_Like"/>
    <property type="match status" value="1"/>
</dbReference>
<dbReference type="GO" id="GO:0008299">
    <property type="term" value="P:isoprenoid biosynthetic process"/>
    <property type="evidence" value="ECO:0007669"/>
    <property type="project" value="InterPro"/>
</dbReference>